<dbReference type="PANTHER" id="PTHR45625:SF4">
    <property type="entry name" value="PEPTIDYLPROLYL ISOMERASE DOMAIN AND WD REPEAT-CONTAINING PROTEIN 1"/>
    <property type="match status" value="1"/>
</dbReference>
<dbReference type="CDD" id="cd00317">
    <property type="entry name" value="cyclophilin"/>
    <property type="match status" value="1"/>
</dbReference>
<dbReference type="PROSITE" id="PS51257">
    <property type="entry name" value="PROKAR_LIPOPROTEIN"/>
    <property type="match status" value="1"/>
</dbReference>
<gene>
    <name evidence="8" type="ORF">CR205_06060</name>
</gene>
<dbReference type="AlphaFoldDB" id="A0A2W0HWP7"/>
<comment type="catalytic activity">
    <reaction evidence="1 5">
        <text>[protein]-peptidylproline (omega=180) = [protein]-peptidylproline (omega=0)</text>
        <dbReference type="Rhea" id="RHEA:16237"/>
        <dbReference type="Rhea" id="RHEA-COMP:10747"/>
        <dbReference type="Rhea" id="RHEA-COMP:10748"/>
        <dbReference type="ChEBI" id="CHEBI:83833"/>
        <dbReference type="ChEBI" id="CHEBI:83834"/>
        <dbReference type="EC" id="5.2.1.8"/>
    </reaction>
</comment>
<evidence type="ECO:0000256" key="4">
    <source>
        <dbReference type="ARBA" id="ARBA00023235"/>
    </source>
</evidence>
<dbReference type="SUPFAM" id="SSF50891">
    <property type="entry name" value="Cyclophilin-like"/>
    <property type="match status" value="1"/>
</dbReference>
<organism evidence="8 9">
    <name type="scientific">Alteribacter lacisalsi</name>
    <dbReference type="NCBI Taxonomy" id="2045244"/>
    <lineage>
        <taxon>Bacteria</taxon>
        <taxon>Bacillati</taxon>
        <taxon>Bacillota</taxon>
        <taxon>Bacilli</taxon>
        <taxon>Bacillales</taxon>
        <taxon>Bacillaceae</taxon>
        <taxon>Alteribacter</taxon>
    </lineage>
</organism>
<dbReference type="Proteomes" id="UP000248066">
    <property type="component" value="Unassembled WGS sequence"/>
</dbReference>
<comment type="function">
    <text evidence="2 5">PPIases accelerate the folding of proteins. It catalyzes the cis-trans isomerization of proline imidic peptide bonds in oligopeptides.</text>
</comment>
<comment type="caution">
    <text evidence="8">The sequence shown here is derived from an EMBL/GenBank/DDBJ whole genome shotgun (WGS) entry which is preliminary data.</text>
</comment>
<dbReference type="InterPro" id="IPR029000">
    <property type="entry name" value="Cyclophilin-like_dom_sf"/>
</dbReference>
<evidence type="ECO:0000256" key="3">
    <source>
        <dbReference type="ARBA" id="ARBA00023110"/>
    </source>
</evidence>
<keyword evidence="9" id="KW-1185">Reference proteome</keyword>
<evidence type="ECO:0000313" key="8">
    <source>
        <dbReference type="EMBL" id="PYZ98158.1"/>
    </source>
</evidence>
<dbReference type="PANTHER" id="PTHR45625">
    <property type="entry name" value="PEPTIDYL-PROLYL CIS-TRANS ISOMERASE-RELATED"/>
    <property type="match status" value="1"/>
</dbReference>
<dbReference type="RefSeq" id="WP_110517949.1">
    <property type="nucleotide sequence ID" value="NZ_PDOF01000001.1"/>
</dbReference>
<reference evidence="8 9" key="1">
    <citation type="submission" date="2017-10" db="EMBL/GenBank/DDBJ databases">
        <title>Bacillus sp. nov., a halophilic bacterium isolated from a Yangshapao Lake.</title>
        <authorList>
            <person name="Wang H."/>
        </authorList>
    </citation>
    <scope>NUCLEOTIDE SEQUENCE [LARGE SCALE GENOMIC DNA]</scope>
    <source>
        <strain evidence="8 9">YSP-3</strain>
    </source>
</reference>
<feature type="chain" id="PRO_5039763102" description="Peptidyl-prolyl cis-trans isomerase" evidence="5">
    <location>
        <begin position="23"/>
        <end position="252"/>
    </location>
</feature>
<dbReference type="Gene3D" id="2.40.100.10">
    <property type="entry name" value="Cyclophilin-like"/>
    <property type="match status" value="1"/>
</dbReference>
<keyword evidence="4 5" id="KW-0413">Isomerase</keyword>
<evidence type="ECO:0000256" key="6">
    <source>
        <dbReference type="SAM" id="MobiDB-lite"/>
    </source>
</evidence>
<proteinExistence type="inferred from homology"/>
<accession>A0A2W0HWP7</accession>
<dbReference type="InterPro" id="IPR002130">
    <property type="entry name" value="Cyclophilin-type_PPIase_dom"/>
</dbReference>
<dbReference type="PRINTS" id="PR00153">
    <property type="entry name" value="CSAPPISMRASE"/>
</dbReference>
<feature type="compositionally biased region" description="Low complexity" evidence="6">
    <location>
        <begin position="32"/>
        <end position="43"/>
    </location>
</feature>
<dbReference type="InterPro" id="IPR044666">
    <property type="entry name" value="Cyclophilin_A-like"/>
</dbReference>
<feature type="signal peptide" evidence="5">
    <location>
        <begin position="1"/>
        <end position="22"/>
    </location>
</feature>
<dbReference type="EC" id="5.2.1.8" evidence="5"/>
<dbReference type="GO" id="GO:0003755">
    <property type="term" value="F:peptidyl-prolyl cis-trans isomerase activity"/>
    <property type="evidence" value="ECO:0007669"/>
    <property type="project" value="UniProtKB-UniRule"/>
</dbReference>
<dbReference type="Pfam" id="PF00160">
    <property type="entry name" value="Pro_isomerase"/>
    <property type="match status" value="1"/>
</dbReference>
<dbReference type="EMBL" id="PDOF01000001">
    <property type="protein sequence ID" value="PYZ98158.1"/>
    <property type="molecule type" value="Genomic_DNA"/>
</dbReference>
<keyword evidence="3 5" id="KW-0697">Rotamase</keyword>
<dbReference type="OrthoDB" id="9807797at2"/>
<name>A0A2W0HWP7_9BACI</name>
<evidence type="ECO:0000313" key="9">
    <source>
        <dbReference type="Proteomes" id="UP000248066"/>
    </source>
</evidence>
<keyword evidence="5" id="KW-0732">Signal</keyword>
<sequence>MKKSARLTLGTMAAGAILLLGACGEGGDNGDNGDNAENGDNGETAQEGNGEASDFPQLNGEVAEDEQEVVMRTSMGDIHLKLFPERAPKTVENFVTLAEDGYYEGIIFHRVLDDFMIQGGDPTGTGTGGDSIYDGPFEDEFDEELVHLRGALSMANSGPDSNSSQFFIVQADSLVPELEEQLDELVENGEYDEELAEAYKEHGGTPHLDNGHSVFGHVIDGMDVVDEIAAVDVDPQGRPDEDVVIEEIEVID</sequence>
<evidence type="ECO:0000256" key="5">
    <source>
        <dbReference type="RuleBase" id="RU363019"/>
    </source>
</evidence>
<comment type="similarity">
    <text evidence="5">Belongs to the cyclophilin-type PPIase family.</text>
</comment>
<protein>
    <recommendedName>
        <fullName evidence="5">Peptidyl-prolyl cis-trans isomerase</fullName>
        <shortName evidence="5">PPIase</shortName>
        <ecNumber evidence="5">5.2.1.8</ecNumber>
    </recommendedName>
</protein>
<dbReference type="PROSITE" id="PS50072">
    <property type="entry name" value="CSA_PPIASE_2"/>
    <property type="match status" value="1"/>
</dbReference>
<feature type="domain" description="PPIase cyclophilin-type" evidence="7">
    <location>
        <begin position="73"/>
        <end position="250"/>
    </location>
</feature>
<evidence type="ECO:0000259" key="7">
    <source>
        <dbReference type="PROSITE" id="PS50072"/>
    </source>
</evidence>
<evidence type="ECO:0000256" key="1">
    <source>
        <dbReference type="ARBA" id="ARBA00000971"/>
    </source>
</evidence>
<feature type="region of interest" description="Disordered" evidence="6">
    <location>
        <begin position="29"/>
        <end position="58"/>
    </location>
</feature>
<evidence type="ECO:0000256" key="2">
    <source>
        <dbReference type="ARBA" id="ARBA00002388"/>
    </source>
</evidence>